<dbReference type="GO" id="GO:0000976">
    <property type="term" value="F:transcription cis-regulatory region binding"/>
    <property type="evidence" value="ECO:0007669"/>
    <property type="project" value="TreeGrafter"/>
</dbReference>
<dbReference type="PANTHER" id="PTHR30146:SF24">
    <property type="entry name" value="XYLOSE OPERON REGULATORY PROTEIN"/>
    <property type="match status" value="1"/>
</dbReference>
<dbReference type="CDD" id="cd01392">
    <property type="entry name" value="HTH_LacI"/>
    <property type="match status" value="1"/>
</dbReference>
<dbReference type="SUPFAM" id="SSF53822">
    <property type="entry name" value="Periplasmic binding protein-like I"/>
    <property type="match status" value="1"/>
</dbReference>
<keyword evidence="2" id="KW-0238">DNA-binding</keyword>
<organism evidence="5">
    <name type="scientific">marine metagenome</name>
    <dbReference type="NCBI Taxonomy" id="408172"/>
    <lineage>
        <taxon>unclassified sequences</taxon>
        <taxon>metagenomes</taxon>
        <taxon>ecological metagenomes</taxon>
    </lineage>
</organism>
<dbReference type="Gene3D" id="3.40.50.2300">
    <property type="match status" value="2"/>
</dbReference>
<evidence type="ECO:0000256" key="2">
    <source>
        <dbReference type="ARBA" id="ARBA00023125"/>
    </source>
</evidence>
<dbReference type="Pfam" id="PF00356">
    <property type="entry name" value="LacI"/>
    <property type="match status" value="1"/>
</dbReference>
<feature type="domain" description="HTH lacI-type" evidence="4">
    <location>
        <begin position="12"/>
        <end position="81"/>
    </location>
</feature>
<evidence type="ECO:0000313" key="5">
    <source>
        <dbReference type="EMBL" id="SVB02540.1"/>
    </source>
</evidence>
<dbReference type="InterPro" id="IPR010982">
    <property type="entry name" value="Lambda_DNA-bd_dom_sf"/>
</dbReference>
<dbReference type="AlphaFoldDB" id="A0A382ALY2"/>
<dbReference type="SUPFAM" id="SSF47413">
    <property type="entry name" value="lambda repressor-like DNA-binding domains"/>
    <property type="match status" value="1"/>
</dbReference>
<protein>
    <recommendedName>
        <fullName evidence="4">HTH lacI-type domain-containing protein</fullName>
    </recommendedName>
</protein>
<dbReference type="InterPro" id="IPR028082">
    <property type="entry name" value="Peripla_BP_I"/>
</dbReference>
<dbReference type="GO" id="GO:0003700">
    <property type="term" value="F:DNA-binding transcription factor activity"/>
    <property type="evidence" value="ECO:0007669"/>
    <property type="project" value="TreeGrafter"/>
</dbReference>
<dbReference type="InterPro" id="IPR000843">
    <property type="entry name" value="HTH_LacI"/>
</dbReference>
<sequence>MQFIFPYIARMSIGLKDISTATGYSISTVSRVLSNKISKDANSAKQILQVAREMGYIKYRSAVSPQNRILDIALITQHFSEEFYAYLYASFDQISIQRKCSLTIHSVRHSKSLQEELSFLSKNHDGFILFLPTLNPFSYNKIKTTLENYPIVSIAPSFEPIFDTFTFDSYQGGALAAQAFLEEGYKKFGIIRGPLDKWEAALRRNGFRDTIENAGYKIDWDYKGDYSFESGEKAFRALNKRKRSMIGIFASNDQMAVGFIHAALENKKKVPEDYAVIGYDNILFSKIFYPKLTTIDTDVDQLSIESIDHLIRMIKGDVDLDRSARKILIPVKLIKRNTHK</sequence>
<gene>
    <name evidence="5" type="ORF">METZ01_LOCUS155394</name>
</gene>
<dbReference type="CDD" id="cd06267">
    <property type="entry name" value="PBP1_LacI_sugar_binding-like"/>
    <property type="match status" value="1"/>
</dbReference>
<evidence type="ECO:0000259" key="4">
    <source>
        <dbReference type="SMART" id="SM00354"/>
    </source>
</evidence>
<dbReference type="SMART" id="SM00354">
    <property type="entry name" value="HTH_LACI"/>
    <property type="match status" value="1"/>
</dbReference>
<evidence type="ECO:0000256" key="1">
    <source>
        <dbReference type="ARBA" id="ARBA00023015"/>
    </source>
</evidence>
<reference evidence="5" key="1">
    <citation type="submission" date="2018-05" db="EMBL/GenBank/DDBJ databases">
        <authorList>
            <person name="Lanie J.A."/>
            <person name="Ng W.-L."/>
            <person name="Kazmierczak K.M."/>
            <person name="Andrzejewski T.M."/>
            <person name="Davidsen T.M."/>
            <person name="Wayne K.J."/>
            <person name="Tettelin H."/>
            <person name="Glass J.I."/>
            <person name="Rusch D."/>
            <person name="Podicherti R."/>
            <person name="Tsui H.-C.T."/>
            <person name="Winkler M.E."/>
        </authorList>
    </citation>
    <scope>NUCLEOTIDE SEQUENCE</scope>
</reference>
<dbReference type="Gene3D" id="1.10.260.40">
    <property type="entry name" value="lambda repressor-like DNA-binding domains"/>
    <property type="match status" value="1"/>
</dbReference>
<dbReference type="InterPro" id="IPR046335">
    <property type="entry name" value="LacI/GalR-like_sensor"/>
</dbReference>
<evidence type="ECO:0000256" key="3">
    <source>
        <dbReference type="ARBA" id="ARBA00023163"/>
    </source>
</evidence>
<name>A0A382ALY2_9ZZZZ</name>
<dbReference type="PANTHER" id="PTHR30146">
    <property type="entry name" value="LACI-RELATED TRANSCRIPTIONAL REPRESSOR"/>
    <property type="match status" value="1"/>
</dbReference>
<keyword evidence="1" id="KW-0805">Transcription regulation</keyword>
<proteinExistence type="predicted"/>
<keyword evidence="3" id="KW-0804">Transcription</keyword>
<dbReference type="EMBL" id="UINC01025960">
    <property type="protein sequence ID" value="SVB02540.1"/>
    <property type="molecule type" value="Genomic_DNA"/>
</dbReference>
<dbReference type="Pfam" id="PF13377">
    <property type="entry name" value="Peripla_BP_3"/>
    <property type="match status" value="1"/>
</dbReference>
<accession>A0A382ALY2</accession>